<feature type="compositionally biased region" description="Basic and acidic residues" evidence="1">
    <location>
        <begin position="1"/>
        <end position="54"/>
    </location>
</feature>
<feature type="compositionally biased region" description="Basic and acidic residues" evidence="1">
    <location>
        <begin position="106"/>
        <end position="115"/>
    </location>
</feature>
<reference evidence="2" key="1">
    <citation type="journal article" date="2015" name="Nature">
        <title>Complex archaea that bridge the gap between prokaryotes and eukaryotes.</title>
        <authorList>
            <person name="Spang A."/>
            <person name="Saw J.H."/>
            <person name="Jorgensen S.L."/>
            <person name="Zaremba-Niedzwiedzka K."/>
            <person name="Martijn J."/>
            <person name="Lind A.E."/>
            <person name="van Eijk R."/>
            <person name="Schleper C."/>
            <person name="Guy L."/>
            <person name="Ettema T.J."/>
        </authorList>
    </citation>
    <scope>NUCLEOTIDE SEQUENCE</scope>
</reference>
<protein>
    <submittedName>
        <fullName evidence="2">Uncharacterized protein</fullName>
    </submittedName>
</protein>
<evidence type="ECO:0000313" key="2">
    <source>
        <dbReference type="EMBL" id="KKN84250.1"/>
    </source>
</evidence>
<proteinExistence type="predicted"/>
<feature type="compositionally biased region" description="Polar residues" evidence="1">
    <location>
        <begin position="90"/>
        <end position="105"/>
    </location>
</feature>
<sequence length="275" mass="30758">MKDIEKREVENQGEKPENKTSEKIPEGENQRSDEKDKESVEGNQKEEADKTGEKPEEEAKDEKEKVTPETQITEPKDSPEDAPTEEPDDQQQTQIEEPSDNQSNKSQEKSTRGKSFETILIPEPDGKKTKGKKKYDDMNGSIREPGPPGFIDNSFGDLASEDYDGNAQPNPDKETSIKPIYDTPDGTDKDYNGLSDNFGAQRSKDYNGIYQLKTDKGKDFRGIDNHANDADKDYIGLGEDSKEKGNDSPQERGDRDFDNIDDESHEGRAESGGES</sequence>
<gene>
    <name evidence="2" type="ORF">LCGC14_0290640</name>
</gene>
<dbReference type="AlphaFoldDB" id="A0A0F9TT77"/>
<dbReference type="EMBL" id="LAZR01000173">
    <property type="protein sequence ID" value="KKN84250.1"/>
    <property type="molecule type" value="Genomic_DNA"/>
</dbReference>
<name>A0A0F9TT77_9ZZZZ</name>
<evidence type="ECO:0000256" key="1">
    <source>
        <dbReference type="SAM" id="MobiDB-lite"/>
    </source>
</evidence>
<accession>A0A0F9TT77</accession>
<feature type="compositionally biased region" description="Basic and acidic residues" evidence="1">
    <location>
        <begin position="265"/>
        <end position="275"/>
    </location>
</feature>
<comment type="caution">
    <text evidence="2">The sequence shown here is derived from an EMBL/GenBank/DDBJ whole genome shotgun (WGS) entry which is preliminary data.</text>
</comment>
<feature type="compositionally biased region" description="Basic and acidic residues" evidence="1">
    <location>
        <begin position="213"/>
        <end position="258"/>
    </location>
</feature>
<feature type="region of interest" description="Disordered" evidence="1">
    <location>
        <begin position="1"/>
        <end position="275"/>
    </location>
</feature>
<organism evidence="2">
    <name type="scientific">marine sediment metagenome</name>
    <dbReference type="NCBI Taxonomy" id="412755"/>
    <lineage>
        <taxon>unclassified sequences</taxon>
        <taxon>metagenomes</taxon>
        <taxon>ecological metagenomes</taxon>
    </lineage>
</organism>
<feature type="compositionally biased region" description="Acidic residues" evidence="1">
    <location>
        <begin position="80"/>
        <end position="89"/>
    </location>
</feature>